<dbReference type="EMBL" id="JANPWB010000016">
    <property type="protein sequence ID" value="KAJ1082618.1"/>
    <property type="molecule type" value="Genomic_DNA"/>
</dbReference>
<proteinExistence type="predicted"/>
<keyword evidence="2" id="KW-1185">Reference proteome</keyword>
<accession>A0AAV7L297</accession>
<evidence type="ECO:0000313" key="1">
    <source>
        <dbReference type="EMBL" id="KAJ1082618.1"/>
    </source>
</evidence>
<reference evidence="1" key="1">
    <citation type="journal article" date="2022" name="bioRxiv">
        <title>Sequencing and chromosome-scale assembly of the giantPleurodeles waltlgenome.</title>
        <authorList>
            <person name="Brown T."/>
            <person name="Elewa A."/>
            <person name="Iarovenko S."/>
            <person name="Subramanian E."/>
            <person name="Araus A.J."/>
            <person name="Petzold A."/>
            <person name="Susuki M."/>
            <person name="Suzuki K.-i.T."/>
            <person name="Hayashi T."/>
            <person name="Toyoda A."/>
            <person name="Oliveira C."/>
            <person name="Osipova E."/>
            <person name="Leigh N.D."/>
            <person name="Simon A."/>
            <person name="Yun M.H."/>
        </authorList>
    </citation>
    <scope>NUCLEOTIDE SEQUENCE</scope>
    <source>
        <strain evidence="1">20211129_DDA</strain>
        <tissue evidence="1">Liver</tissue>
    </source>
</reference>
<comment type="caution">
    <text evidence="1">The sequence shown here is derived from an EMBL/GenBank/DDBJ whole genome shotgun (WGS) entry which is preliminary data.</text>
</comment>
<organism evidence="1 2">
    <name type="scientific">Pleurodeles waltl</name>
    <name type="common">Iberian ribbed newt</name>
    <dbReference type="NCBI Taxonomy" id="8319"/>
    <lineage>
        <taxon>Eukaryota</taxon>
        <taxon>Metazoa</taxon>
        <taxon>Chordata</taxon>
        <taxon>Craniata</taxon>
        <taxon>Vertebrata</taxon>
        <taxon>Euteleostomi</taxon>
        <taxon>Amphibia</taxon>
        <taxon>Batrachia</taxon>
        <taxon>Caudata</taxon>
        <taxon>Salamandroidea</taxon>
        <taxon>Salamandridae</taxon>
        <taxon>Pleurodelinae</taxon>
        <taxon>Pleurodeles</taxon>
    </lineage>
</organism>
<name>A0AAV7L297_PLEWA</name>
<protein>
    <submittedName>
        <fullName evidence="1">Uncharacterized protein</fullName>
    </submittedName>
</protein>
<evidence type="ECO:0000313" key="2">
    <source>
        <dbReference type="Proteomes" id="UP001066276"/>
    </source>
</evidence>
<gene>
    <name evidence="1" type="ORF">NDU88_002783</name>
</gene>
<sequence>MLLEHGMWGTLECGKSQLLLNEPLGWQLCAVSNKLQLYVVHFSFKHNKFGDEILEKAHLRHVRLRRGGAAFCSGRCEIEWGLLRVRRGTQRAYVVSQRKAQLKDASLACAGCCLATCSALFITRGAISVAWFPGYQGRVTLSSGAERDP</sequence>
<dbReference type="Proteomes" id="UP001066276">
    <property type="component" value="Chromosome 12"/>
</dbReference>
<dbReference type="AlphaFoldDB" id="A0AAV7L297"/>